<dbReference type="Proteomes" id="UP000095282">
    <property type="component" value="Unplaced"/>
</dbReference>
<sequence>MLTSFPMKPAFLANPDYKINDTRILDVIKECKKIQVCIEPTCFPEVTKNTMAIACIGIEIQNTEYTKCGMQLNNMTDFSNYDCLEGADFDSEEFTDVMFTSKKECTKTIMRDVCGKNSLVDFDRAAELNMKLTRLSAAIYKELIPEGDTE</sequence>
<evidence type="ECO:0000313" key="2">
    <source>
        <dbReference type="Proteomes" id="UP000095282"/>
    </source>
</evidence>
<dbReference type="InterPro" id="IPR002542">
    <property type="entry name" value="T20D4.11-like_dom"/>
</dbReference>
<accession>A0A1I7V2C1</accession>
<dbReference type="WBParaSite" id="Csp11.Scaffold630.g21696.t1">
    <property type="protein sequence ID" value="Csp11.Scaffold630.g21696.t1"/>
    <property type="gene ID" value="Csp11.Scaffold630.g21696"/>
</dbReference>
<name>A0A1I7V2C1_9PELO</name>
<evidence type="ECO:0000313" key="3">
    <source>
        <dbReference type="WBParaSite" id="Csp11.Scaffold630.g21696.t1"/>
    </source>
</evidence>
<feature type="domain" description="T20D4.11-like" evidence="1">
    <location>
        <begin position="20"/>
        <end position="125"/>
    </location>
</feature>
<protein>
    <submittedName>
        <fullName evidence="3">DUF19 domain-containing protein</fullName>
    </submittedName>
</protein>
<dbReference type="AlphaFoldDB" id="A0A1I7V2C1"/>
<keyword evidence="2" id="KW-1185">Reference proteome</keyword>
<dbReference type="PANTHER" id="PTHR31897:SF6">
    <property type="entry name" value="DUF19 DOMAIN-CONTAINING PROTEIN"/>
    <property type="match status" value="1"/>
</dbReference>
<proteinExistence type="predicted"/>
<dbReference type="Pfam" id="PF01579">
    <property type="entry name" value="DUF19"/>
    <property type="match status" value="1"/>
</dbReference>
<dbReference type="PANTHER" id="PTHR31897">
    <property type="entry name" value="PROTEIN CBG17011-RELATED"/>
    <property type="match status" value="1"/>
</dbReference>
<organism evidence="2 3">
    <name type="scientific">Caenorhabditis tropicalis</name>
    <dbReference type="NCBI Taxonomy" id="1561998"/>
    <lineage>
        <taxon>Eukaryota</taxon>
        <taxon>Metazoa</taxon>
        <taxon>Ecdysozoa</taxon>
        <taxon>Nematoda</taxon>
        <taxon>Chromadorea</taxon>
        <taxon>Rhabditida</taxon>
        <taxon>Rhabditina</taxon>
        <taxon>Rhabditomorpha</taxon>
        <taxon>Rhabditoidea</taxon>
        <taxon>Rhabditidae</taxon>
        <taxon>Peloderinae</taxon>
        <taxon>Caenorhabditis</taxon>
    </lineage>
</organism>
<reference evidence="3" key="1">
    <citation type="submission" date="2016-11" db="UniProtKB">
        <authorList>
            <consortium name="WormBaseParasite"/>
        </authorList>
    </citation>
    <scope>IDENTIFICATION</scope>
</reference>
<evidence type="ECO:0000259" key="1">
    <source>
        <dbReference type="Pfam" id="PF01579"/>
    </source>
</evidence>